<dbReference type="EMBL" id="SZNQ01000001">
    <property type="protein sequence ID" value="TKS98688.1"/>
    <property type="molecule type" value="Genomic_DNA"/>
</dbReference>
<evidence type="ECO:0000313" key="1">
    <source>
        <dbReference type="EMBL" id="TKS98688.1"/>
    </source>
</evidence>
<keyword evidence="2" id="KW-1185">Reference proteome</keyword>
<dbReference type="RefSeq" id="WP_137304598.1">
    <property type="nucleotide sequence ID" value="NZ_SZNQ01000001.1"/>
</dbReference>
<accession>A0A4U5WAL8</accession>
<reference evidence="1 2" key="1">
    <citation type="submission" date="2019-04" db="EMBL/GenBank/DDBJ databases">
        <title>Streptomyces lasaliensis sp. nov., an Actinomycete isolated from soil which produces the polyether antibiotic lasalocid.</title>
        <authorList>
            <person name="Erwin G."/>
            <person name="Haber C."/>
        </authorList>
    </citation>
    <scope>NUCLEOTIDE SEQUENCE [LARGE SCALE GENOMIC DNA]</scope>
    <source>
        <strain evidence="1 2">X-537</strain>
    </source>
</reference>
<dbReference type="Proteomes" id="UP000305929">
    <property type="component" value="Unassembled WGS sequence"/>
</dbReference>
<gene>
    <name evidence="1" type="ORF">E4U91_00015</name>
</gene>
<comment type="caution">
    <text evidence="1">The sequence shown here is derived from an EMBL/GenBank/DDBJ whole genome shotgun (WGS) entry which is preliminary data.</text>
</comment>
<proteinExistence type="predicted"/>
<evidence type="ECO:0000313" key="2">
    <source>
        <dbReference type="Proteomes" id="UP000305929"/>
    </source>
</evidence>
<sequence length="463" mass="50540">MVITAPGDTDNMSVHDLIEVRLDRHQAQLLAMIGRQQAMDPEGQWPVWSWVEYQAKANGMNDPRGVLTSLPRVGGSETIGPSYGFSSAVPRILAADTRIALTVAAAVAVEEQRSDLGIPFLMVLRHMINMWRSAPRFPNEVAEVTLTSEALQQALPHMRPRIIRLIPGYFSCEPFLGGSHSRQQDGSWTMEVRDTVMHYEHATDLLGYVREACGRVRQVRREVEKDWGIEPAEPTQPLDTVRHISASRSALLLWLWHQKQHHVPGEPMPSVLDVLLDERFAMDQGVRFTDAEIDRAAAHLEQHALINSGGTFDQKIGPVVAEITVAGEDCVENYNGDVSAYVHQKHSGAVTFHIATNTGNIAANSTAVTQHSVTQDAAGPAKILAAVSLIRQLAPALTTDTDQQQNLLASVDDLQAAAEDSTSDGVAVRHLADGVCSALRNLTQAPDVQRLALEAVEQAVGSL</sequence>
<protein>
    <submittedName>
        <fullName evidence="1">Uncharacterized protein</fullName>
    </submittedName>
</protein>
<name>A0A4U5WAL8_STRLS</name>
<dbReference type="AlphaFoldDB" id="A0A4U5WAL8"/>
<dbReference type="OrthoDB" id="10020957at2"/>
<organism evidence="1 2">
    <name type="scientific">Streptomyces lasalocidi</name>
    <name type="common">Streptomyces lasaliensis</name>
    <dbReference type="NCBI Taxonomy" id="324833"/>
    <lineage>
        <taxon>Bacteria</taxon>
        <taxon>Bacillati</taxon>
        <taxon>Actinomycetota</taxon>
        <taxon>Actinomycetes</taxon>
        <taxon>Kitasatosporales</taxon>
        <taxon>Streptomycetaceae</taxon>
        <taxon>Streptomyces</taxon>
    </lineage>
</organism>